<dbReference type="EMBL" id="CP001966">
    <property type="protein sequence ID" value="ADG76938.1"/>
    <property type="molecule type" value="Genomic_DNA"/>
</dbReference>
<name>D5UQV5_TSUPD</name>
<gene>
    <name evidence="2" type="ordered locus">Tpau_0291</name>
</gene>
<protein>
    <submittedName>
        <fullName evidence="2">Uncharacterized protein</fullName>
    </submittedName>
</protein>
<evidence type="ECO:0000313" key="3">
    <source>
        <dbReference type="Proteomes" id="UP000001213"/>
    </source>
</evidence>
<dbReference type="HOGENOM" id="CLU_2222085_0_0_11"/>
<dbReference type="Proteomes" id="UP000001213">
    <property type="component" value="Chromosome"/>
</dbReference>
<dbReference type="AlphaFoldDB" id="D5UQV5"/>
<dbReference type="STRING" id="521096.Tpau_0291"/>
<dbReference type="KEGG" id="tpr:Tpau_0291"/>
<evidence type="ECO:0000313" key="2">
    <source>
        <dbReference type="EMBL" id="ADG76938.1"/>
    </source>
</evidence>
<keyword evidence="1" id="KW-0812">Transmembrane</keyword>
<reference evidence="3" key="1">
    <citation type="submission" date="2010-03" db="EMBL/GenBank/DDBJ databases">
        <title>The complete chromosome of Tsukamurella paurometabola DSM 20162.</title>
        <authorList>
            <consortium name="US DOE Joint Genome Institute (JGI-PGF)"/>
            <person name="Lucas S."/>
            <person name="Copeland A."/>
            <person name="Lapidus A."/>
            <person name="Glavina del Rio T."/>
            <person name="Dalin E."/>
            <person name="Tice H."/>
            <person name="Bruce D."/>
            <person name="Goodwin L."/>
            <person name="Pitluck S."/>
            <person name="Kyrpides N."/>
            <person name="Mavromatis K."/>
            <person name="Ivanova N."/>
            <person name="Mikhailova N."/>
            <person name="Munk A.C."/>
            <person name="Brettin T."/>
            <person name="Detter J.C."/>
            <person name="Tapia R."/>
            <person name="Han C."/>
            <person name="Larimer F."/>
            <person name="Land M."/>
            <person name="Hauser L."/>
            <person name="Markowitz V."/>
            <person name="Cheng J.-F."/>
            <person name="Hugenholtz P."/>
            <person name="Woyke T."/>
            <person name="Wu D."/>
            <person name="Jando M."/>
            <person name="Brambilla E."/>
            <person name="Klenk H.-P."/>
            <person name="Eisen J.A."/>
        </authorList>
    </citation>
    <scope>NUCLEOTIDE SEQUENCE [LARGE SCALE GENOMIC DNA]</scope>
    <source>
        <strain evidence="3">ATCC 8368 / DSM 20162 / CCUG 35730 / CIP 100753 / JCM 10117 / KCTC 9821 / NBRC 16120 / NCIMB 702349 / NCTC 13040</strain>
    </source>
</reference>
<organism evidence="2 3">
    <name type="scientific">Tsukamurella paurometabola (strain ATCC 8368 / DSM 20162 / CCUG 35730 / CIP 100753 / JCM 10117 / KCTC 9821 / NBRC 16120 / NCIMB 702349 / NCTC 13040)</name>
    <name type="common">Corynebacterium paurometabolum</name>
    <dbReference type="NCBI Taxonomy" id="521096"/>
    <lineage>
        <taxon>Bacteria</taxon>
        <taxon>Bacillati</taxon>
        <taxon>Actinomycetota</taxon>
        <taxon>Actinomycetes</taxon>
        <taxon>Mycobacteriales</taxon>
        <taxon>Tsukamurellaceae</taxon>
        <taxon>Tsukamurella</taxon>
    </lineage>
</organism>
<dbReference type="RefSeq" id="WP_013124987.1">
    <property type="nucleotide sequence ID" value="NC_014158.1"/>
</dbReference>
<keyword evidence="3" id="KW-1185">Reference proteome</keyword>
<evidence type="ECO:0000256" key="1">
    <source>
        <dbReference type="SAM" id="Phobius"/>
    </source>
</evidence>
<keyword evidence="1" id="KW-1133">Transmembrane helix</keyword>
<proteinExistence type="predicted"/>
<keyword evidence="1" id="KW-0472">Membrane</keyword>
<reference evidence="2 3" key="2">
    <citation type="journal article" date="2011" name="Stand. Genomic Sci.">
        <title>Complete genome sequence of Tsukamurella paurometabola type strain (no. 33).</title>
        <authorList>
            <person name="Munk A.C."/>
            <person name="Lapidus A."/>
            <person name="Lucas S."/>
            <person name="Nolan M."/>
            <person name="Tice H."/>
            <person name="Cheng J.F."/>
            <person name="Del Rio T.G."/>
            <person name="Goodwin L."/>
            <person name="Pitluck S."/>
            <person name="Liolios K."/>
            <person name="Huntemann M."/>
            <person name="Ivanova N."/>
            <person name="Mavromatis K."/>
            <person name="Mikhailova N."/>
            <person name="Pati A."/>
            <person name="Chen A."/>
            <person name="Palaniappan K."/>
            <person name="Tapia R."/>
            <person name="Han C."/>
            <person name="Land M."/>
            <person name="Hauser L."/>
            <person name="Chang Y.J."/>
            <person name="Jeffries C.D."/>
            <person name="Brettin T."/>
            <person name="Yasawong M."/>
            <person name="Brambilla E.M."/>
            <person name="Rohde M."/>
            <person name="Sikorski J."/>
            <person name="Goker M."/>
            <person name="Detter J.C."/>
            <person name="Woyke T."/>
            <person name="Bristow J."/>
            <person name="Eisen J.A."/>
            <person name="Markowitz V."/>
            <person name="Hugenholtz P."/>
            <person name="Kyrpides N.C."/>
            <person name="Klenk H.P."/>
        </authorList>
    </citation>
    <scope>NUCLEOTIDE SEQUENCE [LARGE SCALE GENOMIC DNA]</scope>
    <source>
        <strain evidence="3">ATCC 8368 / DSM 20162 / CCUG 35730 / CIP 100753 / JCM 10117 / KCTC 9821 / NBRC 16120 / NCIMB 702349 / NCTC 13040</strain>
    </source>
</reference>
<feature type="transmembrane region" description="Helical" evidence="1">
    <location>
        <begin position="34"/>
        <end position="54"/>
    </location>
</feature>
<accession>D5UQV5</accession>
<sequence length="106" mass="11300">MKRSLSGVVLIFLGIALLAFGVVALGFQNSVAGWAFVAVGVMTIMLGAAALLSIRYGADRHVDKDRGELDPILGDGATSSAEERKFAERYRENSHEAGGRHRARGV</sequence>